<dbReference type="AlphaFoldDB" id="A0AA40CAM5"/>
<name>A0AA40CAM5_9PEZI</name>
<feature type="non-terminal residue" evidence="2">
    <location>
        <position position="586"/>
    </location>
</feature>
<accession>A0AA40CAM5</accession>
<sequence length="586" mass="65530">MARWHGAYCRVPDVAVDAGVPSCQSCGECWDLESFVAQQRNANPFPQIPPNENPGDLDLFWPPTVPYAREIEIHCLPQEEDTAPEPPRIYNRELGPEDFRLLCLQGSADSSSPIRADLENYAFERCPEYEAVSYAWGGEDNDVSPCQPLFLGPYWDPLPLTNNCWSMLQALRPTRGMRMLWVDAICINQDNAEERAEQVARMAFIYRDCRRVISYLGPDLVASPSISSGFPRRQRLEDSVTMADDELFIGGKVNFLKLIQRRYFTRVWIIQELVLPRQVSIPVGDIELCADQQTARNLPELFWESVGVPWIGFLAQGGVEGAEIFDILLITADSHSTDPRDRVFGVLALLPTSRGGHQGPLRPNYSISPLHVSIGISAHCLLALKRTEMLFAAAGLNGYPTWAPDWKVRNQGLALRSEMAAEEKEERRVESTSINWSSTVRKRPPSAQWKSSAFGNRRTRLALTTAWDHEACVDGKTGALSINLVHILQFPTAPELVGTGGEGGQVFSVQPRSVPFCGVADREKAVHLWLTSTGPLHETVDPKTDHLFLLDEGDKAPLYLVLREDQDGTTDENTFKLIGCCEYLCF</sequence>
<evidence type="ECO:0000313" key="3">
    <source>
        <dbReference type="Proteomes" id="UP001175000"/>
    </source>
</evidence>
<dbReference type="PANTHER" id="PTHR24148:SF81">
    <property type="entry name" value="HETEROKARYON INCOMPATIBILITY DOMAIN-CONTAINING PROTEIN"/>
    <property type="match status" value="1"/>
</dbReference>
<proteinExistence type="predicted"/>
<evidence type="ECO:0000313" key="2">
    <source>
        <dbReference type="EMBL" id="KAK0631282.1"/>
    </source>
</evidence>
<dbReference type="InterPro" id="IPR010730">
    <property type="entry name" value="HET"/>
</dbReference>
<dbReference type="EMBL" id="JAULSU010000001">
    <property type="protein sequence ID" value="KAK0631282.1"/>
    <property type="molecule type" value="Genomic_DNA"/>
</dbReference>
<reference evidence="2" key="1">
    <citation type="submission" date="2023-06" db="EMBL/GenBank/DDBJ databases">
        <title>Genome-scale phylogeny and comparative genomics of the fungal order Sordariales.</title>
        <authorList>
            <consortium name="Lawrence Berkeley National Laboratory"/>
            <person name="Hensen N."/>
            <person name="Bonometti L."/>
            <person name="Westerberg I."/>
            <person name="Brannstrom I.O."/>
            <person name="Guillou S."/>
            <person name="Cros-Aarteil S."/>
            <person name="Calhoun S."/>
            <person name="Haridas S."/>
            <person name="Kuo A."/>
            <person name="Mondo S."/>
            <person name="Pangilinan J."/>
            <person name="Riley R."/>
            <person name="Labutti K."/>
            <person name="Andreopoulos B."/>
            <person name="Lipzen A."/>
            <person name="Chen C."/>
            <person name="Yanf M."/>
            <person name="Daum C."/>
            <person name="Ng V."/>
            <person name="Clum A."/>
            <person name="Steindorff A."/>
            <person name="Ohm R."/>
            <person name="Martin F."/>
            <person name="Silar P."/>
            <person name="Natvig D."/>
            <person name="Lalanne C."/>
            <person name="Gautier V."/>
            <person name="Ament-Velasquez S.L."/>
            <person name="Kruys A."/>
            <person name="Hutchinson M.I."/>
            <person name="Powell A.J."/>
            <person name="Barry K."/>
            <person name="Miller A.N."/>
            <person name="Grigoriev I.V."/>
            <person name="Debuchy R."/>
            <person name="Gladieux P."/>
            <person name="Thoren M.H."/>
            <person name="Johannesson H."/>
        </authorList>
    </citation>
    <scope>NUCLEOTIDE SEQUENCE</scope>
    <source>
        <strain evidence="2">CBS 606.72</strain>
    </source>
</reference>
<comment type="caution">
    <text evidence="2">The sequence shown here is derived from an EMBL/GenBank/DDBJ whole genome shotgun (WGS) entry which is preliminary data.</text>
</comment>
<gene>
    <name evidence="2" type="ORF">B0T14DRAFT_414178</name>
</gene>
<dbReference type="Proteomes" id="UP001175000">
    <property type="component" value="Unassembled WGS sequence"/>
</dbReference>
<dbReference type="Pfam" id="PF06985">
    <property type="entry name" value="HET"/>
    <property type="match status" value="1"/>
</dbReference>
<evidence type="ECO:0000259" key="1">
    <source>
        <dbReference type="Pfam" id="PF06985"/>
    </source>
</evidence>
<organism evidence="2 3">
    <name type="scientific">Immersiella caudata</name>
    <dbReference type="NCBI Taxonomy" id="314043"/>
    <lineage>
        <taxon>Eukaryota</taxon>
        <taxon>Fungi</taxon>
        <taxon>Dikarya</taxon>
        <taxon>Ascomycota</taxon>
        <taxon>Pezizomycotina</taxon>
        <taxon>Sordariomycetes</taxon>
        <taxon>Sordariomycetidae</taxon>
        <taxon>Sordariales</taxon>
        <taxon>Lasiosphaeriaceae</taxon>
        <taxon>Immersiella</taxon>
    </lineage>
</organism>
<dbReference type="InterPro" id="IPR052895">
    <property type="entry name" value="HetReg/Transcr_Mod"/>
</dbReference>
<dbReference type="PANTHER" id="PTHR24148">
    <property type="entry name" value="ANKYRIN REPEAT DOMAIN-CONTAINING PROTEIN 39 HOMOLOG-RELATED"/>
    <property type="match status" value="1"/>
</dbReference>
<keyword evidence="3" id="KW-1185">Reference proteome</keyword>
<protein>
    <submittedName>
        <fullName evidence="2">Heterokaryon incompatibility protein-domain-containing protein</fullName>
    </submittedName>
</protein>
<feature type="domain" description="Heterokaryon incompatibility" evidence="1">
    <location>
        <begin position="129"/>
        <end position="272"/>
    </location>
</feature>